<name>A0ABD0LA89_9CAEN</name>
<evidence type="ECO:0000256" key="1">
    <source>
        <dbReference type="SAM" id="MobiDB-lite"/>
    </source>
</evidence>
<feature type="compositionally biased region" description="Polar residues" evidence="1">
    <location>
        <begin position="69"/>
        <end position="83"/>
    </location>
</feature>
<evidence type="ECO:0008006" key="4">
    <source>
        <dbReference type="Google" id="ProtNLM"/>
    </source>
</evidence>
<gene>
    <name evidence="2" type="ORF">BaRGS_00012553</name>
</gene>
<proteinExistence type="predicted"/>
<comment type="caution">
    <text evidence="2">The sequence shown here is derived from an EMBL/GenBank/DDBJ whole genome shotgun (WGS) entry which is preliminary data.</text>
</comment>
<dbReference type="EMBL" id="JACVVK020000069">
    <property type="protein sequence ID" value="KAK7496143.1"/>
    <property type="molecule type" value="Genomic_DNA"/>
</dbReference>
<protein>
    <recommendedName>
        <fullName evidence="4">C2H2-type domain-containing protein</fullName>
    </recommendedName>
</protein>
<evidence type="ECO:0000313" key="2">
    <source>
        <dbReference type="EMBL" id="KAK7496143.1"/>
    </source>
</evidence>
<dbReference type="Proteomes" id="UP001519460">
    <property type="component" value="Unassembled WGS sequence"/>
</dbReference>
<organism evidence="2 3">
    <name type="scientific">Batillaria attramentaria</name>
    <dbReference type="NCBI Taxonomy" id="370345"/>
    <lineage>
        <taxon>Eukaryota</taxon>
        <taxon>Metazoa</taxon>
        <taxon>Spiralia</taxon>
        <taxon>Lophotrochozoa</taxon>
        <taxon>Mollusca</taxon>
        <taxon>Gastropoda</taxon>
        <taxon>Caenogastropoda</taxon>
        <taxon>Sorbeoconcha</taxon>
        <taxon>Cerithioidea</taxon>
        <taxon>Batillariidae</taxon>
        <taxon>Batillaria</taxon>
    </lineage>
</organism>
<keyword evidence="3" id="KW-1185">Reference proteome</keyword>
<reference evidence="2 3" key="1">
    <citation type="journal article" date="2023" name="Sci. Data">
        <title>Genome assembly of the Korean intertidal mud-creeper Batillaria attramentaria.</title>
        <authorList>
            <person name="Patra A.K."/>
            <person name="Ho P.T."/>
            <person name="Jun S."/>
            <person name="Lee S.J."/>
            <person name="Kim Y."/>
            <person name="Won Y.J."/>
        </authorList>
    </citation>
    <scope>NUCLEOTIDE SEQUENCE [LARGE SCALE GENOMIC DNA]</scope>
    <source>
        <strain evidence="2">Wonlab-2016</strain>
    </source>
</reference>
<feature type="region of interest" description="Disordered" evidence="1">
    <location>
        <begin position="60"/>
        <end position="100"/>
    </location>
</feature>
<sequence>MQTAKGHHITNCSYRPFYRGIHLVIHLTEHTGKANSVSKVNKRSDVEGINMAFDAVAPAPSASYAPSKGGNSSQHSGTVTLSSAPAPRQSQRHKAAGGGILLKAVPTMTGLAGKRRR</sequence>
<evidence type="ECO:0000313" key="3">
    <source>
        <dbReference type="Proteomes" id="UP001519460"/>
    </source>
</evidence>
<dbReference type="AlphaFoldDB" id="A0ABD0LA89"/>
<accession>A0ABD0LA89</accession>